<accession>A0ABW8AHZ5</accession>
<protein>
    <submittedName>
        <fullName evidence="3">Uncharacterized protein</fullName>
    </submittedName>
</protein>
<sequence>MNDDRLDALLRAAQPRQATDDLGDLRMVEHQLMEGIMKLPATENDLAETEFDTEQVVTAVVGRRRRTLVVLAAAAAVVAAVAVPTWWAGRDQPASVVPGAGELGGDYVVVDLPGWRTTMRSESNGYQDTRYAKGSQSVEINRGPAKDHQGYVDDREAGDMETSTASALGQEGPLYTYGENERYELILPPVQGLFMYIDVEGASRADALDILAALKYADRTTWEKQLPDDFVTPGAEVETAQQMLIGVPLPKGLTAKKLAEGYDRDYYQFGAHVAGQVACGWIKDWIDAGRDGDKAERKQAAQALASSHDWSVLLKMNPDGDYPEVLWELADAVNGSHVLYGGPDGPTVESAYRDALGC</sequence>
<organism evidence="3 4">
    <name type="scientific">Spongisporangium articulatum</name>
    <dbReference type="NCBI Taxonomy" id="3362603"/>
    <lineage>
        <taxon>Bacteria</taxon>
        <taxon>Bacillati</taxon>
        <taxon>Actinomycetota</taxon>
        <taxon>Actinomycetes</taxon>
        <taxon>Kineosporiales</taxon>
        <taxon>Kineosporiaceae</taxon>
        <taxon>Spongisporangium</taxon>
    </lineage>
</organism>
<feature type="transmembrane region" description="Helical" evidence="2">
    <location>
        <begin position="68"/>
        <end position="87"/>
    </location>
</feature>
<comment type="caution">
    <text evidence="3">The sequence shown here is derived from an EMBL/GenBank/DDBJ whole genome shotgun (WGS) entry which is preliminary data.</text>
</comment>
<dbReference type="EMBL" id="JBITLV010000001">
    <property type="protein sequence ID" value="MFI7585783.1"/>
    <property type="molecule type" value="Genomic_DNA"/>
</dbReference>
<name>A0ABW8AHZ5_9ACTN</name>
<proteinExistence type="predicted"/>
<evidence type="ECO:0000256" key="2">
    <source>
        <dbReference type="SAM" id="Phobius"/>
    </source>
</evidence>
<keyword evidence="2" id="KW-0472">Membrane</keyword>
<gene>
    <name evidence="3" type="ORF">ACIB24_01765</name>
</gene>
<keyword evidence="2" id="KW-0812">Transmembrane</keyword>
<keyword evidence="2" id="KW-1133">Transmembrane helix</keyword>
<keyword evidence="4" id="KW-1185">Reference proteome</keyword>
<feature type="region of interest" description="Disordered" evidence="1">
    <location>
        <begin position="130"/>
        <end position="152"/>
    </location>
</feature>
<reference evidence="3 4" key="1">
    <citation type="submission" date="2024-10" db="EMBL/GenBank/DDBJ databases">
        <title>The Natural Products Discovery Center: Release of the First 8490 Sequenced Strains for Exploring Actinobacteria Biosynthetic Diversity.</title>
        <authorList>
            <person name="Kalkreuter E."/>
            <person name="Kautsar S.A."/>
            <person name="Yang D."/>
            <person name="Bader C.D."/>
            <person name="Teijaro C.N."/>
            <person name="Fluegel L."/>
            <person name="Davis C.M."/>
            <person name="Simpson J.R."/>
            <person name="Lauterbach L."/>
            <person name="Steele A.D."/>
            <person name="Gui C."/>
            <person name="Meng S."/>
            <person name="Li G."/>
            <person name="Viehrig K."/>
            <person name="Ye F."/>
            <person name="Su P."/>
            <person name="Kiefer A.F."/>
            <person name="Nichols A."/>
            <person name="Cepeda A.J."/>
            <person name="Yan W."/>
            <person name="Fan B."/>
            <person name="Jiang Y."/>
            <person name="Adhikari A."/>
            <person name="Zheng C.-J."/>
            <person name="Schuster L."/>
            <person name="Cowan T.M."/>
            <person name="Smanski M.J."/>
            <person name="Chevrette M.G."/>
            <person name="De Carvalho L.P.S."/>
            <person name="Shen B."/>
        </authorList>
    </citation>
    <scope>NUCLEOTIDE SEQUENCE [LARGE SCALE GENOMIC DNA]</scope>
    <source>
        <strain evidence="3 4">NPDC049639</strain>
    </source>
</reference>
<evidence type="ECO:0000313" key="4">
    <source>
        <dbReference type="Proteomes" id="UP001612915"/>
    </source>
</evidence>
<evidence type="ECO:0000256" key="1">
    <source>
        <dbReference type="SAM" id="MobiDB-lite"/>
    </source>
</evidence>
<dbReference type="RefSeq" id="WP_398274259.1">
    <property type="nucleotide sequence ID" value="NZ_JBITLV010000001.1"/>
</dbReference>
<evidence type="ECO:0000313" key="3">
    <source>
        <dbReference type="EMBL" id="MFI7585783.1"/>
    </source>
</evidence>
<dbReference type="Proteomes" id="UP001612915">
    <property type="component" value="Unassembled WGS sequence"/>
</dbReference>